<sequence length="478" mass="54425">MAPPSPRDSKNRRPQHSSLGLRYLLLGCVVVLVTFQAYVAYASTRTAGRTQSFRTSNAHWEPDVLHLNQFNELCLTKGDTVIAWKPNHHVRILKQDTNPDVLLSELRQCPEVDVFLPVGIRSHGYCEDAMAYVKFLHTRALPMWVFGMEFHDSDGKVSTYFDLCPNSAVMFMNHYWDGLDQMTTFPPQKKIVLMPNVEMYELKPTHYQRADYVIAKTKDGYRRITDWYKTAGNNPRNTQVVFAQHTTSDPTATAALKAKTDPTFGAIAPKDWDNLTIFHANGRSTQKNTPKILDCWHDRPDMPLLHVYSNDGPSNDTYWNHFRDKKPWNLKYHNGEFIEPAKFGKLMAEASVILCPSIMEGFGHYINQARAAGALVVTTDAAPMNEFVDESSGVLIENAVARPTWGKVLMGNDDTEFDVTPGDICAAMDKILAMSPHERAMKAREGQQRYFDQLQFFSDRMDDFRSTLRAEMQKRATP</sequence>
<dbReference type="EMBL" id="QUSY01000956">
    <property type="protein sequence ID" value="RHY26603.1"/>
    <property type="molecule type" value="Genomic_DNA"/>
</dbReference>
<dbReference type="RefSeq" id="XP_008873248.1">
    <property type="nucleotide sequence ID" value="XM_008875026.1"/>
</dbReference>
<name>A0A024TWI4_9STRA</name>
<evidence type="ECO:0008006" key="5">
    <source>
        <dbReference type="Google" id="ProtNLM"/>
    </source>
</evidence>
<accession>A0A024TWI4</accession>
<keyword evidence="1" id="KW-1133">Transmembrane helix</keyword>
<gene>
    <name evidence="3" type="ORF">DYB32_007468</name>
    <name evidence="2" type="ORF">H310_09064</name>
</gene>
<reference evidence="3 4" key="2">
    <citation type="submission" date="2018-08" db="EMBL/GenBank/DDBJ databases">
        <title>Aphanomyces genome sequencing and annotation.</title>
        <authorList>
            <person name="Minardi D."/>
            <person name="Oidtmann B."/>
            <person name="Van Der Giezen M."/>
            <person name="Studholme D.J."/>
        </authorList>
    </citation>
    <scope>NUCLEOTIDE SEQUENCE [LARGE SCALE GENOMIC DNA]</scope>
    <source>
        <strain evidence="3 4">NJM0002</strain>
    </source>
</reference>
<organism evidence="2">
    <name type="scientific">Aphanomyces invadans</name>
    <dbReference type="NCBI Taxonomy" id="157072"/>
    <lineage>
        <taxon>Eukaryota</taxon>
        <taxon>Sar</taxon>
        <taxon>Stramenopiles</taxon>
        <taxon>Oomycota</taxon>
        <taxon>Saprolegniomycetes</taxon>
        <taxon>Saprolegniales</taxon>
        <taxon>Verrucalvaceae</taxon>
        <taxon>Aphanomyces</taxon>
    </lineage>
</organism>
<keyword evidence="1" id="KW-0812">Transmembrane</keyword>
<dbReference type="eggNOG" id="ENOG502RX80">
    <property type="taxonomic scope" value="Eukaryota"/>
</dbReference>
<dbReference type="EMBL" id="KI913970">
    <property type="protein sequence ID" value="ETV98373.1"/>
    <property type="molecule type" value="Genomic_DNA"/>
</dbReference>
<protein>
    <recommendedName>
        <fullName evidence="5">Glycosyl transferase family 1 domain-containing protein</fullName>
    </recommendedName>
</protein>
<dbReference type="GeneID" id="20086114"/>
<evidence type="ECO:0000313" key="3">
    <source>
        <dbReference type="EMBL" id="RHY26603.1"/>
    </source>
</evidence>
<dbReference type="SUPFAM" id="SSF53756">
    <property type="entry name" value="UDP-Glycosyltransferase/glycogen phosphorylase"/>
    <property type="match status" value="1"/>
</dbReference>
<dbReference type="VEuPathDB" id="FungiDB:H310_09064"/>
<dbReference type="OrthoDB" id="2100592at2759"/>
<evidence type="ECO:0000313" key="2">
    <source>
        <dbReference type="EMBL" id="ETV98373.1"/>
    </source>
</evidence>
<keyword evidence="4" id="KW-1185">Reference proteome</keyword>
<proteinExistence type="predicted"/>
<feature type="transmembrane region" description="Helical" evidence="1">
    <location>
        <begin position="21"/>
        <end position="41"/>
    </location>
</feature>
<evidence type="ECO:0000313" key="4">
    <source>
        <dbReference type="Proteomes" id="UP000285060"/>
    </source>
</evidence>
<evidence type="ECO:0000256" key="1">
    <source>
        <dbReference type="SAM" id="Phobius"/>
    </source>
</evidence>
<dbReference type="Gene3D" id="3.40.50.2000">
    <property type="entry name" value="Glycogen Phosphorylase B"/>
    <property type="match status" value="1"/>
</dbReference>
<reference evidence="2" key="1">
    <citation type="submission" date="2013-12" db="EMBL/GenBank/DDBJ databases">
        <title>The Genome Sequence of Aphanomyces invadans NJM9701.</title>
        <authorList>
            <consortium name="The Broad Institute Genomics Platform"/>
            <person name="Russ C."/>
            <person name="Tyler B."/>
            <person name="van West P."/>
            <person name="Dieguez-Uribeondo J."/>
            <person name="Young S.K."/>
            <person name="Zeng Q."/>
            <person name="Gargeya S."/>
            <person name="Fitzgerald M."/>
            <person name="Abouelleil A."/>
            <person name="Alvarado L."/>
            <person name="Chapman S.B."/>
            <person name="Gainer-Dewar J."/>
            <person name="Goldberg J."/>
            <person name="Griggs A."/>
            <person name="Gujja S."/>
            <person name="Hansen M."/>
            <person name="Howarth C."/>
            <person name="Imamovic A."/>
            <person name="Ireland A."/>
            <person name="Larimer J."/>
            <person name="McCowan C."/>
            <person name="Murphy C."/>
            <person name="Pearson M."/>
            <person name="Poon T.W."/>
            <person name="Priest M."/>
            <person name="Roberts A."/>
            <person name="Saif S."/>
            <person name="Shea T."/>
            <person name="Sykes S."/>
            <person name="Wortman J."/>
            <person name="Nusbaum C."/>
            <person name="Birren B."/>
        </authorList>
    </citation>
    <scope>NUCLEOTIDE SEQUENCE [LARGE SCALE GENOMIC DNA]</scope>
    <source>
        <strain evidence="2">NJM9701</strain>
    </source>
</reference>
<dbReference type="Proteomes" id="UP000285060">
    <property type="component" value="Unassembled WGS sequence"/>
</dbReference>
<dbReference type="AlphaFoldDB" id="A0A024TWI4"/>
<keyword evidence="1" id="KW-0472">Membrane</keyword>
<dbReference type="Pfam" id="PF13692">
    <property type="entry name" value="Glyco_trans_1_4"/>
    <property type="match status" value="1"/>
</dbReference>